<dbReference type="InterPro" id="IPR000943">
    <property type="entry name" value="RNA_pol_sigma70"/>
</dbReference>
<dbReference type="InterPro" id="IPR007624">
    <property type="entry name" value="RNA_pol_sigma70_r3"/>
</dbReference>
<dbReference type="SUPFAM" id="SSF88946">
    <property type="entry name" value="Sigma2 domain of RNA polymerase sigma factors"/>
    <property type="match status" value="1"/>
</dbReference>
<dbReference type="PANTHER" id="PTHR30603:SF59">
    <property type="entry name" value="RNA POLYMERASE PRINCIPAL SIGMA FACTOR HRDA"/>
    <property type="match status" value="1"/>
</dbReference>
<dbReference type="InterPro" id="IPR036388">
    <property type="entry name" value="WH-like_DNA-bd_sf"/>
</dbReference>
<dbReference type="PRINTS" id="PR00046">
    <property type="entry name" value="SIGMA70FCT"/>
</dbReference>
<keyword evidence="1" id="KW-0805">Transcription regulation</keyword>
<evidence type="ECO:0000256" key="4">
    <source>
        <dbReference type="ARBA" id="ARBA00023163"/>
    </source>
</evidence>
<dbReference type="CDD" id="cd06171">
    <property type="entry name" value="Sigma70_r4"/>
    <property type="match status" value="1"/>
</dbReference>
<dbReference type="Proteomes" id="UP000586918">
    <property type="component" value="Unassembled WGS sequence"/>
</dbReference>
<evidence type="ECO:0000256" key="3">
    <source>
        <dbReference type="ARBA" id="ARBA00023125"/>
    </source>
</evidence>
<dbReference type="InterPro" id="IPR009042">
    <property type="entry name" value="RNA_pol_sigma70_r1_2"/>
</dbReference>
<dbReference type="GO" id="GO:0016987">
    <property type="term" value="F:sigma factor activity"/>
    <property type="evidence" value="ECO:0007669"/>
    <property type="project" value="UniProtKB-KW"/>
</dbReference>
<gene>
    <name evidence="6" type="ORF">HF519_25515</name>
</gene>
<dbReference type="NCBIfam" id="TIGR02937">
    <property type="entry name" value="sigma70-ECF"/>
    <property type="match status" value="1"/>
</dbReference>
<proteinExistence type="predicted"/>
<feature type="domain" description="RNA polymerase sigma-70" evidence="5">
    <location>
        <begin position="268"/>
        <end position="294"/>
    </location>
</feature>
<dbReference type="SUPFAM" id="SSF88659">
    <property type="entry name" value="Sigma3 and sigma4 domains of RNA polymerase sigma factors"/>
    <property type="match status" value="2"/>
</dbReference>
<dbReference type="InterPro" id="IPR050239">
    <property type="entry name" value="Sigma-70_RNA_pol_init_factors"/>
</dbReference>
<dbReference type="InterPro" id="IPR013325">
    <property type="entry name" value="RNA_pol_sigma_r2"/>
</dbReference>
<keyword evidence="7" id="KW-1185">Reference proteome</keyword>
<dbReference type="Gene3D" id="1.10.601.10">
    <property type="entry name" value="RNA Polymerase Primary Sigma Factor"/>
    <property type="match status" value="1"/>
</dbReference>
<dbReference type="InterPro" id="IPR014284">
    <property type="entry name" value="RNA_pol_sigma-70_dom"/>
</dbReference>
<reference evidence="6 7" key="1">
    <citation type="submission" date="2020-04" db="EMBL/GenBank/DDBJ databases">
        <authorList>
            <person name="Klaysubun C."/>
            <person name="Duangmal K."/>
            <person name="Lipun K."/>
        </authorList>
    </citation>
    <scope>NUCLEOTIDE SEQUENCE [LARGE SCALE GENOMIC DNA]</scope>
    <source>
        <strain evidence="6 7">DSM 45300</strain>
    </source>
</reference>
<dbReference type="InterPro" id="IPR007630">
    <property type="entry name" value="RNA_pol_sigma70_r4"/>
</dbReference>
<dbReference type="PANTHER" id="PTHR30603">
    <property type="entry name" value="RNA POLYMERASE SIGMA FACTOR RPO"/>
    <property type="match status" value="1"/>
</dbReference>
<dbReference type="FunFam" id="1.10.601.10:FF:000001">
    <property type="entry name" value="RNA polymerase sigma factor SigA"/>
    <property type="match status" value="1"/>
</dbReference>
<accession>A0A848DQT7</accession>
<keyword evidence="4" id="KW-0804">Transcription</keyword>
<dbReference type="Pfam" id="PF00140">
    <property type="entry name" value="Sigma70_r1_2"/>
    <property type="match status" value="1"/>
</dbReference>
<dbReference type="GO" id="GO:0003677">
    <property type="term" value="F:DNA binding"/>
    <property type="evidence" value="ECO:0007669"/>
    <property type="project" value="UniProtKB-KW"/>
</dbReference>
<dbReference type="AlphaFoldDB" id="A0A848DQT7"/>
<evidence type="ECO:0000313" key="6">
    <source>
        <dbReference type="EMBL" id="NMH94869.1"/>
    </source>
</evidence>
<dbReference type="PROSITE" id="PS00716">
    <property type="entry name" value="SIGMA70_2"/>
    <property type="match status" value="1"/>
</dbReference>
<evidence type="ECO:0000256" key="1">
    <source>
        <dbReference type="ARBA" id="ARBA00023015"/>
    </source>
</evidence>
<evidence type="ECO:0000259" key="5">
    <source>
        <dbReference type="PROSITE" id="PS00716"/>
    </source>
</evidence>
<protein>
    <submittedName>
        <fullName evidence="6">RNA polymerase sigma factor</fullName>
    </submittedName>
</protein>
<dbReference type="Gene3D" id="1.10.10.10">
    <property type="entry name" value="Winged helix-like DNA-binding domain superfamily/Winged helix DNA-binding domain"/>
    <property type="match status" value="2"/>
</dbReference>
<evidence type="ECO:0000313" key="7">
    <source>
        <dbReference type="Proteomes" id="UP000586918"/>
    </source>
</evidence>
<organism evidence="6 7">
    <name type="scientific">Pseudonocardia bannensis</name>
    <dbReference type="NCBI Taxonomy" id="630973"/>
    <lineage>
        <taxon>Bacteria</taxon>
        <taxon>Bacillati</taxon>
        <taxon>Actinomycetota</taxon>
        <taxon>Actinomycetes</taxon>
        <taxon>Pseudonocardiales</taxon>
        <taxon>Pseudonocardiaceae</taxon>
        <taxon>Pseudonocardia</taxon>
    </lineage>
</organism>
<comment type="caution">
    <text evidence="6">The sequence shown here is derived from an EMBL/GenBank/DDBJ whole genome shotgun (WGS) entry which is preliminary data.</text>
</comment>
<sequence length="308" mass="34878">MADPVRMYLTQISKVALLSATQEVDLATRIEAGLFAAERLDRAARVATPREQLCPGLREELEWIARDGARARDHLVKANLRLVVSVAKRYTGRGLALLDLIQEGNLGLIRTVEKFDCTRGHRFSTYATWWIRQTITRALTDQARTIRLPVRVVEVLNKLRRLQRELYRHLGREPTPDELAARLGIAPEKLRALQRAARQPLSLDQSAGVESDARLGDVIEDAQALGTVDTLSFTLLREQLQGVLATLSEREAGVIRLRFGFTDGHPRSLEQIGQVYGLSRERIRQIEARSMHSLRHSQHSDRLRGYLD</sequence>
<name>A0A848DQT7_9PSEU</name>
<dbReference type="EMBL" id="JAAXKZ010000137">
    <property type="protein sequence ID" value="NMH94869.1"/>
    <property type="molecule type" value="Genomic_DNA"/>
</dbReference>
<evidence type="ECO:0000256" key="2">
    <source>
        <dbReference type="ARBA" id="ARBA00023082"/>
    </source>
</evidence>
<keyword evidence="3" id="KW-0238">DNA-binding</keyword>
<dbReference type="GO" id="GO:0006352">
    <property type="term" value="P:DNA-templated transcription initiation"/>
    <property type="evidence" value="ECO:0007669"/>
    <property type="project" value="InterPro"/>
</dbReference>
<dbReference type="InterPro" id="IPR007627">
    <property type="entry name" value="RNA_pol_sigma70_r2"/>
</dbReference>
<dbReference type="Pfam" id="PF04539">
    <property type="entry name" value="Sigma70_r3"/>
    <property type="match status" value="1"/>
</dbReference>
<keyword evidence="2" id="KW-0731">Sigma factor</keyword>
<dbReference type="InterPro" id="IPR013324">
    <property type="entry name" value="RNA_pol_sigma_r3/r4-like"/>
</dbReference>
<dbReference type="Pfam" id="PF04542">
    <property type="entry name" value="Sigma70_r2"/>
    <property type="match status" value="1"/>
</dbReference>
<dbReference type="Gene3D" id="1.20.120.1810">
    <property type="match status" value="1"/>
</dbReference>
<dbReference type="Pfam" id="PF04545">
    <property type="entry name" value="Sigma70_r4"/>
    <property type="match status" value="1"/>
</dbReference>